<feature type="domain" description="Lipoyl-binding" evidence="7">
    <location>
        <begin position="2"/>
        <end position="77"/>
    </location>
</feature>
<keyword evidence="9" id="KW-0670">Pyruvate</keyword>
<keyword evidence="3 6" id="KW-0808">Transferase</keyword>
<dbReference type="CDD" id="cd06849">
    <property type="entry name" value="lipoyl_domain"/>
    <property type="match status" value="1"/>
</dbReference>
<reference evidence="9" key="2">
    <citation type="submission" date="2020-09" db="EMBL/GenBank/DDBJ databases">
        <authorList>
            <person name="Sun Q."/>
            <person name="Ohkuma M."/>
        </authorList>
    </citation>
    <scope>NUCLEOTIDE SEQUENCE</scope>
    <source>
        <strain evidence="9">JCM 15325</strain>
    </source>
</reference>
<dbReference type="PROSITE" id="PS50968">
    <property type="entry name" value="BIOTINYL_LIPOYL"/>
    <property type="match status" value="1"/>
</dbReference>
<dbReference type="RefSeq" id="WP_188801835.1">
    <property type="nucleotide sequence ID" value="NZ_BMOK01000003.1"/>
</dbReference>
<comment type="similarity">
    <text evidence="2 6">Belongs to the 2-oxoacid dehydrogenase family.</text>
</comment>
<dbReference type="Pfam" id="PF00364">
    <property type="entry name" value="Biotin_lipoyl"/>
    <property type="match status" value="1"/>
</dbReference>
<proteinExistence type="inferred from homology"/>
<evidence type="ECO:0000256" key="2">
    <source>
        <dbReference type="ARBA" id="ARBA00007317"/>
    </source>
</evidence>
<keyword evidence="5 6" id="KW-0012">Acyltransferase</keyword>
<dbReference type="PANTHER" id="PTHR43178">
    <property type="entry name" value="DIHYDROLIPOAMIDE ACETYLTRANSFERASE COMPONENT OF PYRUVATE DEHYDROGENASE COMPLEX"/>
    <property type="match status" value="1"/>
</dbReference>
<dbReference type="Gene3D" id="2.40.50.100">
    <property type="match status" value="1"/>
</dbReference>
<dbReference type="EC" id="2.3.1.-" evidence="6"/>
<sequence>MATEIIMPKMGMGMEEGTVVEWLKHKGEPVKKGESVVSISSDKIEKDLEAPEDGVLIGIEAEEDAVVPIGQALGYIGREGESVRGDTAAPDKEGASSVQTIETKEDRAAVVAEIVGDGVQPRLRVSPAARKLARTEKIDLKTVKGTGPLGRITKADVAAAADEQKNRLPVQPATLIKEKSVTESSAAVPDKGTARKVTGMRKVIAQRMYDSLQQTAQLTLQTTVDVTDLLAFQKTAREAYPIDDEVRLTITDFIAKAVINALLVHKEMNSTYSDNTITTYDGVSLGIAVALAEGLVVPVIQDADKKSLSAISREIRKASRAAREGRLDTLQLTGSTFSITSLGTYGIGFFTPVLNPPEIGILGVGTISEQPAYIGADIQKRSFLPLSLTFDHRAIDGAPAAEFLAAVKANLEAPFTLVL</sequence>
<evidence type="ECO:0000256" key="3">
    <source>
        <dbReference type="ARBA" id="ARBA00022679"/>
    </source>
</evidence>
<dbReference type="InterPro" id="IPR050743">
    <property type="entry name" value="2-oxoacid_DH_E2_comp"/>
</dbReference>
<comment type="caution">
    <text evidence="9">The sequence shown here is derived from an EMBL/GenBank/DDBJ whole genome shotgun (WGS) entry which is preliminary data.</text>
</comment>
<dbReference type="Gene3D" id="4.10.320.10">
    <property type="entry name" value="E3-binding domain"/>
    <property type="match status" value="1"/>
</dbReference>
<dbReference type="SUPFAM" id="SSF51230">
    <property type="entry name" value="Single hybrid motif"/>
    <property type="match status" value="1"/>
</dbReference>
<dbReference type="InterPro" id="IPR011053">
    <property type="entry name" value="Single_hybrid_motif"/>
</dbReference>
<accession>A0A917VYS5</accession>
<evidence type="ECO:0000259" key="7">
    <source>
        <dbReference type="PROSITE" id="PS50968"/>
    </source>
</evidence>
<dbReference type="SUPFAM" id="SSF52777">
    <property type="entry name" value="CoA-dependent acyltransferases"/>
    <property type="match status" value="1"/>
</dbReference>
<dbReference type="InterPro" id="IPR001078">
    <property type="entry name" value="2-oxoacid_DH_actylTfrase"/>
</dbReference>
<dbReference type="Proteomes" id="UP000654670">
    <property type="component" value="Unassembled WGS sequence"/>
</dbReference>
<evidence type="ECO:0000313" key="10">
    <source>
        <dbReference type="Proteomes" id="UP000654670"/>
    </source>
</evidence>
<dbReference type="GO" id="GO:0031405">
    <property type="term" value="F:lipoic acid binding"/>
    <property type="evidence" value="ECO:0007669"/>
    <property type="project" value="TreeGrafter"/>
</dbReference>
<keyword evidence="10" id="KW-1185">Reference proteome</keyword>
<dbReference type="AlphaFoldDB" id="A0A917VYS5"/>
<dbReference type="InterPro" id="IPR004167">
    <property type="entry name" value="PSBD"/>
</dbReference>
<keyword evidence="4 6" id="KW-0450">Lipoyl</keyword>
<dbReference type="Gene3D" id="3.30.559.10">
    <property type="entry name" value="Chloramphenicol acetyltransferase-like domain"/>
    <property type="match status" value="1"/>
</dbReference>
<dbReference type="PANTHER" id="PTHR43178:SF5">
    <property type="entry name" value="LIPOAMIDE ACYLTRANSFERASE COMPONENT OF BRANCHED-CHAIN ALPHA-KETO ACID DEHYDROGENASE COMPLEX, MITOCHONDRIAL"/>
    <property type="match status" value="1"/>
</dbReference>
<dbReference type="GO" id="GO:0005737">
    <property type="term" value="C:cytoplasm"/>
    <property type="evidence" value="ECO:0007669"/>
    <property type="project" value="TreeGrafter"/>
</dbReference>
<dbReference type="InterPro" id="IPR036625">
    <property type="entry name" value="E3-bd_dom_sf"/>
</dbReference>
<evidence type="ECO:0000256" key="1">
    <source>
        <dbReference type="ARBA" id="ARBA00001938"/>
    </source>
</evidence>
<feature type="domain" description="Peripheral subunit-binding (PSBD)" evidence="8">
    <location>
        <begin position="124"/>
        <end position="161"/>
    </location>
</feature>
<organism evidence="9 10">
    <name type="scientific">Sporolactobacillus putidus</name>
    <dbReference type="NCBI Taxonomy" id="492735"/>
    <lineage>
        <taxon>Bacteria</taxon>
        <taxon>Bacillati</taxon>
        <taxon>Bacillota</taxon>
        <taxon>Bacilli</taxon>
        <taxon>Bacillales</taxon>
        <taxon>Sporolactobacillaceae</taxon>
        <taxon>Sporolactobacillus</taxon>
    </lineage>
</organism>
<dbReference type="InterPro" id="IPR000089">
    <property type="entry name" value="Biotin_lipoyl"/>
</dbReference>
<dbReference type="EMBL" id="BMOK01000003">
    <property type="protein sequence ID" value="GGL46537.1"/>
    <property type="molecule type" value="Genomic_DNA"/>
</dbReference>
<dbReference type="InterPro" id="IPR023213">
    <property type="entry name" value="CAT-like_dom_sf"/>
</dbReference>
<comment type="cofactor">
    <cofactor evidence="1 6">
        <name>(R)-lipoate</name>
        <dbReference type="ChEBI" id="CHEBI:83088"/>
    </cofactor>
</comment>
<protein>
    <recommendedName>
        <fullName evidence="6">Dihydrolipoamide acetyltransferase component of pyruvate dehydrogenase complex</fullName>
        <ecNumber evidence="6">2.3.1.-</ecNumber>
    </recommendedName>
</protein>
<evidence type="ECO:0000256" key="6">
    <source>
        <dbReference type="RuleBase" id="RU003423"/>
    </source>
</evidence>
<gene>
    <name evidence="9" type="primary">acoC</name>
    <name evidence="9" type="ORF">GCM10007968_08300</name>
</gene>
<dbReference type="SUPFAM" id="SSF47005">
    <property type="entry name" value="Peripheral subunit-binding domain of 2-oxo acid dehydrogenase complex"/>
    <property type="match status" value="1"/>
</dbReference>
<dbReference type="Pfam" id="PF00198">
    <property type="entry name" value="2-oxoacid_dh"/>
    <property type="match status" value="1"/>
</dbReference>
<dbReference type="PROSITE" id="PS51826">
    <property type="entry name" value="PSBD"/>
    <property type="match status" value="1"/>
</dbReference>
<name>A0A917VYS5_9BACL</name>
<evidence type="ECO:0000256" key="4">
    <source>
        <dbReference type="ARBA" id="ARBA00022823"/>
    </source>
</evidence>
<dbReference type="GO" id="GO:0016407">
    <property type="term" value="F:acetyltransferase activity"/>
    <property type="evidence" value="ECO:0007669"/>
    <property type="project" value="TreeGrafter"/>
</dbReference>
<evidence type="ECO:0000259" key="8">
    <source>
        <dbReference type="PROSITE" id="PS51826"/>
    </source>
</evidence>
<evidence type="ECO:0000313" key="9">
    <source>
        <dbReference type="EMBL" id="GGL46537.1"/>
    </source>
</evidence>
<evidence type="ECO:0000256" key="5">
    <source>
        <dbReference type="ARBA" id="ARBA00023315"/>
    </source>
</evidence>
<dbReference type="Pfam" id="PF02817">
    <property type="entry name" value="E3_binding"/>
    <property type="match status" value="1"/>
</dbReference>
<reference evidence="9" key="1">
    <citation type="journal article" date="2014" name="Int. J. Syst. Evol. Microbiol.">
        <title>Complete genome sequence of Corynebacterium casei LMG S-19264T (=DSM 44701T), isolated from a smear-ripened cheese.</title>
        <authorList>
            <consortium name="US DOE Joint Genome Institute (JGI-PGF)"/>
            <person name="Walter F."/>
            <person name="Albersmeier A."/>
            <person name="Kalinowski J."/>
            <person name="Ruckert C."/>
        </authorList>
    </citation>
    <scope>NUCLEOTIDE SEQUENCE</scope>
    <source>
        <strain evidence="9">JCM 15325</strain>
    </source>
</reference>